<organism evidence="2 3">
    <name type="scientific">Madurella fahalii</name>
    <dbReference type="NCBI Taxonomy" id="1157608"/>
    <lineage>
        <taxon>Eukaryota</taxon>
        <taxon>Fungi</taxon>
        <taxon>Dikarya</taxon>
        <taxon>Ascomycota</taxon>
        <taxon>Pezizomycotina</taxon>
        <taxon>Sordariomycetes</taxon>
        <taxon>Sordariomycetidae</taxon>
        <taxon>Sordariales</taxon>
        <taxon>Sordariales incertae sedis</taxon>
        <taxon>Madurella</taxon>
    </lineage>
</organism>
<evidence type="ECO:0000313" key="2">
    <source>
        <dbReference type="EMBL" id="GAB1310395.1"/>
    </source>
</evidence>
<proteinExistence type="predicted"/>
<feature type="compositionally biased region" description="Polar residues" evidence="1">
    <location>
        <begin position="7"/>
        <end position="16"/>
    </location>
</feature>
<feature type="compositionally biased region" description="Polar residues" evidence="1">
    <location>
        <begin position="118"/>
        <end position="129"/>
    </location>
</feature>
<dbReference type="Proteomes" id="UP001628179">
    <property type="component" value="Unassembled WGS sequence"/>
</dbReference>
<evidence type="ECO:0000313" key="3">
    <source>
        <dbReference type="Proteomes" id="UP001628179"/>
    </source>
</evidence>
<dbReference type="EMBL" id="BAAFSV010000001">
    <property type="protein sequence ID" value="GAB1310395.1"/>
    <property type="molecule type" value="Genomic_DNA"/>
</dbReference>
<feature type="region of interest" description="Disordered" evidence="1">
    <location>
        <begin position="96"/>
        <end position="134"/>
    </location>
</feature>
<dbReference type="GeneID" id="98171350"/>
<protein>
    <submittedName>
        <fullName evidence="2">PX domain-containing protein</fullName>
    </submittedName>
</protein>
<gene>
    <name evidence="2" type="ORF">MFIFM68171_00605</name>
</gene>
<name>A0ABQ0FYJ8_9PEZI</name>
<sequence length="204" mass="22091">MIHKRSTPTGKPQLHTSKNHDTYNGVHHLPIATHVCVPATTTNNNNQPHGSSQQEQQRPCSITLFYEHNRACEIYRSLDEFSNLSRALVAASYPEMQLSPPGKLKPQGDIAGNGANGEGSSRGLNSPATYPTGSSPGSCCGCGTTGTEEDAQLRLDLNVFLERVIRMARREPAQDGTTPPALAQPAVVALEWFLRRRDGDCGGR</sequence>
<keyword evidence="3" id="KW-1185">Reference proteome</keyword>
<reference evidence="2 3" key="1">
    <citation type="submission" date="2024-09" db="EMBL/GenBank/DDBJ databases">
        <title>Itraconazole resistance in Madurella fahalii resulting from another homologue of gene encoding cytochrome P450 14-alpha sterol demethylase (CYP51).</title>
        <authorList>
            <person name="Yoshioka I."/>
            <person name="Fahal A.H."/>
            <person name="Kaneko S."/>
            <person name="Yaguchi T."/>
        </authorList>
    </citation>
    <scope>NUCLEOTIDE SEQUENCE [LARGE SCALE GENOMIC DNA]</scope>
    <source>
        <strain evidence="2 3">IFM 68171</strain>
    </source>
</reference>
<evidence type="ECO:0000256" key="1">
    <source>
        <dbReference type="SAM" id="MobiDB-lite"/>
    </source>
</evidence>
<dbReference type="RefSeq" id="XP_070912128.1">
    <property type="nucleotide sequence ID" value="XM_071056027.1"/>
</dbReference>
<accession>A0ABQ0FYJ8</accession>
<comment type="caution">
    <text evidence="2">The sequence shown here is derived from an EMBL/GenBank/DDBJ whole genome shotgun (WGS) entry which is preliminary data.</text>
</comment>
<feature type="region of interest" description="Disordered" evidence="1">
    <location>
        <begin position="1"/>
        <end position="25"/>
    </location>
</feature>